<dbReference type="InterPro" id="IPR026112">
    <property type="entry name" value="AMN"/>
</dbReference>
<dbReference type="GeneID" id="793454"/>
<dbReference type="GO" id="GO:0015031">
    <property type="term" value="P:protein transport"/>
    <property type="evidence" value="ECO:0007669"/>
    <property type="project" value="UniProtKB-KW"/>
</dbReference>
<dbReference type="PANTHER" id="PTHR14995:SF2">
    <property type="entry name" value="PROTEIN AMNIONLESS"/>
    <property type="match status" value="1"/>
</dbReference>
<keyword evidence="8 10" id="KW-1133">Transmembrane helix</keyword>
<feature type="chain" id="PRO_5044214058" description="Protein amnionless" evidence="11">
    <location>
        <begin position="21"/>
        <end position="476"/>
    </location>
</feature>
<keyword evidence="6 11" id="KW-0732">Signal</keyword>
<dbReference type="Pfam" id="PF14828">
    <property type="entry name" value="Amnionless"/>
    <property type="match status" value="1"/>
</dbReference>
<name>A0A8M9QAN8_DANRE</name>
<dbReference type="AlphaFoldDB" id="A0A8M9QAN8"/>
<feature type="signal peptide" evidence="11">
    <location>
        <begin position="1"/>
        <end position="20"/>
    </location>
</feature>
<gene>
    <name evidence="13 14" type="primary">amn</name>
</gene>
<dbReference type="GO" id="GO:0016324">
    <property type="term" value="C:apical plasma membrane"/>
    <property type="evidence" value="ECO:0000318"/>
    <property type="project" value="GO_Central"/>
</dbReference>
<keyword evidence="4" id="KW-1003">Cell membrane</keyword>
<dbReference type="GO" id="GO:0006898">
    <property type="term" value="P:receptor-mediated endocytosis"/>
    <property type="evidence" value="ECO:0000318"/>
    <property type="project" value="GO_Central"/>
</dbReference>
<dbReference type="PANTHER" id="PTHR14995">
    <property type="entry name" value="AMNIONLESS"/>
    <property type="match status" value="1"/>
</dbReference>
<evidence type="ECO:0000256" key="2">
    <source>
        <dbReference type="ARBA" id="ARBA00021200"/>
    </source>
</evidence>
<dbReference type="FunCoup" id="A0A8M9QAN8">
    <property type="interactions" value="405"/>
</dbReference>
<evidence type="ECO:0000256" key="5">
    <source>
        <dbReference type="ARBA" id="ARBA00022692"/>
    </source>
</evidence>
<keyword evidence="12" id="KW-1185">Reference proteome</keyword>
<dbReference type="CTD" id="81693"/>
<dbReference type="GO" id="GO:0030139">
    <property type="term" value="C:endocytic vesicle"/>
    <property type="evidence" value="ECO:0000318"/>
    <property type="project" value="GO_Central"/>
</dbReference>
<organism evidence="12 13">
    <name type="scientific">Danio rerio</name>
    <name type="common">Zebrafish</name>
    <name type="synonym">Brachydanio rerio</name>
    <dbReference type="NCBI Taxonomy" id="7955"/>
    <lineage>
        <taxon>Eukaryota</taxon>
        <taxon>Metazoa</taxon>
        <taxon>Chordata</taxon>
        <taxon>Craniata</taxon>
        <taxon>Vertebrata</taxon>
        <taxon>Euteleostomi</taxon>
        <taxon>Actinopterygii</taxon>
        <taxon>Neopterygii</taxon>
        <taxon>Teleostei</taxon>
        <taxon>Ostariophysi</taxon>
        <taxon>Cypriniformes</taxon>
        <taxon>Danionidae</taxon>
        <taxon>Danioninae</taxon>
        <taxon>Danio</taxon>
    </lineage>
</organism>
<dbReference type="AGR" id="ZFIN:ZDB-GENE-060810-59"/>
<evidence type="ECO:0000313" key="12">
    <source>
        <dbReference type="Proteomes" id="UP000000437"/>
    </source>
</evidence>
<dbReference type="ZFIN" id="ZDB-GENE-060810-59">
    <property type="gene designation" value="amn"/>
</dbReference>
<evidence type="ECO:0000256" key="6">
    <source>
        <dbReference type="ARBA" id="ARBA00022729"/>
    </source>
</evidence>
<dbReference type="RefSeq" id="XP_021330475.2">
    <property type="nucleotide sequence ID" value="XM_021474800.2"/>
</dbReference>
<feature type="transmembrane region" description="Helical" evidence="10">
    <location>
        <begin position="371"/>
        <end position="393"/>
    </location>
</feature>
<evidence type="ECO:0000313" key="14">
    <source>
        <dbReference type="ZFIN" id="ZDB-GENE-060810-59"/>
    </source>
</evidence>
<evidence type="ECO:0000256" key="1">
    <source>
        <dbReference type="ARBA" id="ARBA00004251"/>
    </source>
</evidence>
<dbReference type="GO" id="GO:0008104">
    <property type="term" value="P:intracellular protein localization"/>
    <property type="evidence" value="ECO:0000318"/>
    <property type="project" value="GO_Central"/>
</dbReference>
<dbReference type="OrthoDB" id="10067964at2759"/>
<proteinExistence type="predicted"/>
<evidence type="ECO:0000256" key="7">
    <source>
        <dbReference type="ARBA" id="ARBA00022927"/>
    </source>
</evidence>
<evidence type="ECO:0000313" key="13">
    <source>
        <dbReference type="RefSeq" id="XP_021330475.2"/>
    </source>
</evidence>
<evidence type="ECO:0000256" key="11">
    <source>
        <dbReference type="SAM" id="SignalP"/>
    </source>
</evidence>
<evidence type="ECO:0000256" key="10">
    <source>
        <dbReference type="SAM" id="Phobius"/>
    </source>
</evidence>
<evidence type="ECO:0000256" key="8">
    <source>
        <dbReference type="ARBA" id="ARBA00022989"/>
    </source>
</evidence>
<accession>A0A8M9QAN8</accession>
<keyword evidence="9 10" id="KW-0472">Membrane</keyword>
<reference evidence="13" key="1">
    <citation type="submission" date="2025-08" db="UniProtKB">
        <authorList>
            <consortium name="RefSeq"/>
        </authorList>
    </citation>
    <scope>IDENTIFICATION</scope>
    <source>
        <strain evidence="13">Tuebingen</strain>
        <tissue evidence="13">Fibroblasts and whole tissue</tissue>
    </source>
</reference>
<comment type="subcellular location">
    <subcellularLocation>
        <location evidence="1">Cell membrane</location>
        <topology evidence="1">Single-pass type I membrane protein</topology>
    </subcellularLocation>
</comment>
<protein>
    <recommendedName>
        <fullName evidence="2">Protein amnionless</fullName>
    </recommendedName>
</protein>
<evidence type="ECO:0000256" key="9">
    <source>
        <dbReference type="ARBA" id="ARBA00023136"/>
    </source>
</evidence>
<evidence type="ECO:0000256" key="4">
    <source>
        <dbReference type="ARBA" id="ARBA00022475"/>
    </source>
</evidence>
<keyword evidence="3" id="KW-0813">Transport</keyword>
<keyword evidence="5 10" id="KW-0812">Transmembrane</keyword>
<dbReference type="KEGG" id="dre:793454"/>
<keyword evidence="7" id="KW-0653">Protein transport</keyword>
<sequence>MMALGHNVLLFFCISPFANALYKQWIPDTNFENATNWDKGSVPCGNDQVEFLANRKVSVYVETAHTITGMSLPVDGELILASGAGFTVREGGDPGCGSGVTAQFKDSESLKWFDPSLWVAATTIDDLHRGTFQFSVHEESVPCQNDDVVFRDATSFRVEISSDHDVPVKSVSVLGKKFTSSSEFSQYLSSSSGKLQFHGTATISISSSGCGEISGCICDNSRNREKICANVRCDTLECKKPLHALGHCCNVCGALVYVQFSSSFNFESYRQRLQHLFLNTDKYRSVQMAMSKVSREQRLLGVIPFGATQEIQVLLLDQKTGLESGNLAETLARDIMKDVHNHGSNVGISSAEFQASSGASSSDVAGNSAGVVAGAVLGCLVILGLLAGFILLYRRGVVKLPRMPSIPSLSKWRNGSDIGELGGPMDHGFDNPMFDKPTMMPEQPELYGSETMNSVVLTKSGVHFVNPVYDETDFNG</sequence>
<dbReference type="Proteomes" id="UP000000437">
    <property type="component" value="Chromosome 3"/>
</dbReference>
<evidence type="ECO:0000256" key="3">
    <source>
        <dbReference type="ARBA" id="ARBA00022448"/>
    </source>
</evidence>